<feature type="region of interest" description="Disordered" evidence="1">
    <location>
        <begin position="1"/>
        <end position="79"/>
    </location>
</feature>
<name>A0A3S5AWF7_9PLAT</name>
<gene>
    <name evidence="2" type="ORF">PXEA_LOCUS23766</name>
</gene>
<sequence length="79" mass="9028">MPTGHAGVPDAPSGVGRRIGNPGFPSDHIMPCSQGKTRRFRKRGHEQTRYRERQSDPRLSTTVHPTTRVRRVGRRRKLE</sequence>
<evidence type="ECO:0000313" key="3">
    <source>
        <dbReference type="Proteomes" id="UP000784294"/>
    </source>
</evidence>
<evidence type="ECO:0000313" key="2">
    <source>
        <dbReference type="EMBL" id="VEL30326.1"/>
    </source>
</evidence>
<feature type="compositionally biased region" description="Basic and acidic residues" evidence="1">
    <location>
        <begin position="45"/>
        <end position="56"/>
    </location>
</feature>
<comment type="caution">
    <text evidence="2">The sequence shown here is derived from an EMBL/GenBank/DDBJ whole genome shotgun (WGS) entry which is preliminary data.</text>
</comment>
<organism evidence="2 3">
    <name type="scientific">Protopolystoma xenopodis</name>
    <dbReference type="NCBI Taxonomy" id="117903"/>
    <lineage>
        <taxon>Eukaryota</taxon>
        <taxon>Metazoa</taxon>
        <taxon>Spiralia</taxon>
        <taxon>Lophotrochozoa</taxon>
        <taxon>Platyhelminthes</taxon>
        <taxon>Monogenea</taxon>
        <taxon>Polyopisthocotylea</taxon>
        <taxon>Polystomatidea</taxon>
        <taxon>Polystomatidae</taxon>
        <taxon>Protopolystoma</taxon>
    </lineage>
</organism>
<feature type="compositionally biased region" description="Basic residues" evidence="1">
    <location>
        <begin position="67"/>
        <end position="79"/>
    </location>
</feature>
<protein>
    <submittedName>
        <fullName evidence="2">Uncharacterized protein</fullName>
    </submittedName>
</protein>
<accession>A0A3S5AWF7</accession>
<evidence type="ECO:0000256" key="1">
    <source>
        <dbReference type="SAM" id="MobiDB-lite"/>
    </source>
</evidence>
<dbReference type="EMBL" id="CAAALY010111331">
    <property type="protein sequence ID" value="VEL30326.1"/>
    <property type="molecule type" value="Genomic_DNA"/>
</dbReference>
<proteinExistence type="predicted"/>
<dbReference type="AlphaFoldDB" id="A0A3S5AWF7"/>
<dbReference type="Proteomes" id="UP000784294">
    <property type="component" value="Unassembled WGS sequence"/>
</dbReference>
<keyword evidence="3" id="KW-1185">Reference proteome</keyword>
<reference evidence="2" key="1">
    <citation type="submission" date="2018-11" db="EMBL/GenBank/DDBJ databases">
        <authorList>
            <consortium name="Pathogen Informatics"/>
        </authorList>
    </citation>
    <scope>NUCLEOTIDE SEQUENCE</scope>
</reference>